<evidence type="ECO:0008006" key="5">
    <source>
        <dbReference type="Google" id="ProtNLM"/>
    </source>
</evidence>
<evidence type="ECO:0000256" key="1">
    <source>
        <dbReference type="SAM" id="MobiDB-lite"/>
    </source>
</evidence>
<dbReference type="OrthoDB" id="412908at2759"/>
<proteinExistence type="predicted"/>
<feature type="transmembrane region" description="Helical" evidence="2">
    <location>
        <begin position="180"/>
        <end position="199"/>
    </location>
</feature>
<comment type="caution">
    <text evidence="3">The sequence shown here is derived from an EMBL/GenBank/DDBJ whole genome shotgun (WGS) entry which is preliminary data.</text>
</comment>
<feature type="transmembrane region" description="Helical" evidence="2">
    <location>
        <begin position="474"/>
        <end position="493"/>
    </location>
</feature>
<dbReference type="AlphaFoldDB" id="A0A812PI63"/>
<keyword evidence="2" id="KW-1133">Transmembrane helix</keyword>
<feature type="transmembrane region" description="Helical" evidence="2">
    <location>
        <begin position="430"/>
        <end position="454"/>
    </location>
</feature>
<feature type="transmembrane region" description="Helical" evidence="2">
    <location>
        <begin position="499"/>
        <end position="518"/>
    </location>
</feature>
<dbReference type="Proteomes" id="UP000604046">
    <property type="component" value="Unassembled WGS sequence"/>
</dbReference>
<protein>
    <recommendedName>
        <fullName evidence="5">Transmembrane protein</fullName>
    </recommendedName>
</protein>
<feature type="transmembrane region" description="Helical" evidence="2">
    <location>
        <begin position="310"/>
        <end position="329"/>
    </location>
</feature>
<evidence type="ECO:0000256" key="2">
    <source>
        <dbReference type="SAM" id="Phobius"/>
    </source>
</evidence>
<keyword evidence="4" id="KW-1185">Reference proteome</keyword>
<sequence length="542" mass="59553">MGNSRSCCKADDAPPEVQEVCAGRGAHDIPDLPTDMPSYAGSGPASDGGSCDPVCGEDTGRASRSTRCSERLENFVLEKDLLRGIPLRASLRNLGKLWVNSPIDLQEPVKASLWTRSHKVSKLDIFLSHTWHTPGWRKVIALLVQLGSYNFLLGWLLGMVLGATLHATLEIPYFIAPKPAMWMGALLGSVCGLLSTPYMPAWATFRGEPEEMCFFDAVCINQADPDMMQKGIYGLGGFLAAASELRILWSPPYLSRLWCVFEMAAFHKANPSGRIVLKPLFVESGLLCVVLGLYIVIIVDEWRFNARSGVSQVVVALTMLPSYLLFHVLRGTLNDKHHLVNELRNFDISEVHCRTVEDRECILAAISSWYGSSSSFAQHVRGPLADELTQHFSSTDLPGAYWLMIATPFITFNVAKFLEECQSPTSTMEVILSTFLVRCVANSVLCVHYIQLVYFVCHRFAAPAGRLLDYGKTLLIWVLLAGALMCIFGLSALALRQPVAPAVVYSAAAGIVSCVVASRRRWRAWICSTSPCGDRSEPSSGP</sequence>
<feature type="transmembrane region" description="Helical" evidence="2">
    <location>
        <begin position="400"/>
        <end position="418"/>
    </location>
</feature>
<evidence type="ECO:0000313" key="4">
    <source>
        <dbReference type="Proteomes" id="UP000604046"/>
    </source>
</evidence>
<keyword evidence="2" id="KW-0472">Membrane</keyword>
<feature type="region of interest" description="Disordered" evidence="1">
    <location>
        <begin position="25"/>
        <end position="62"/>
    </location>
</feature>
<accession>A0A812PI63</accession>
<evidence type="ECO:0000313" key="3">
    <source>
        <dbReference type="EMBL" id="CAE7344182.1"/>
    </source>
</evidence>
<feature type="transmembrane region" description="Helical" evidence="2">
    <location>
        <begin position="280"/>
        <end position="298"/>
    </location>
</feature>
<name>A0A812PI63_9DINO</name>
<dbReference type="EMBL" id="CAJNDS010002131">
    <property type="protein sequence ID" value="CAE7344182.1"/>
    <property type="molecule type" value="Genomic_DNA"/>
</dbReference>
<feature type="transmembrane region" description="Helical" evidence="2">
    <location>
        <begin position="139"/>
        <end position="160"/>
    </location>
</feature>
<reference evidence="3" key="1">
    <citation type="submission" date="2021-02" db="EMBL/GenBank/DDBJ databases">
        <authorList>
            <person name="Dougan E. K."/>
            <person name="Rhodes N."/>
            <person name="Thang M."/>
            <person name="Chan C."/>
        </authorList>
    </citation>
    <scope>NUCLEOTIDE SEQUENCE</scope>
</reference>
<gene>
    <name evidence="3" type="ORF">SNAT2548_LOCUS18031</name>
</gene>
<organism evidence="3 4">
    <name type="scientific">Symbiodinium natans</name>
    <dbReference type="NCBI Taxonomy" id="878477"/>
    <lineage>
        <taxon>Eukaryota</taxon>
        <taxon>Sar</taxon>
        <taxon>Alveolata</taxon>
        <taxon>Dinophyceae</taxon>
        <taxon>Suessiales</taxon>
        <taxon>Symbiodiniaceae</taxon>
        <taxon>Symbiodinium</taxon>
    </lineage>
</organism>
<keyword evidence="2" id="KW-0812">Transmembrane</keyword>